<proteinExistence type="predicted"/>
<dbReference type="InterPro" id="IPR027417">
    <property type="entry name" value="P-loop_NTPase"/>
</dbReference>
<feature type="domain" description="Nephrocystin 3-like N-terminal" evidence="2">
    <location>
        <begin position="227"/>
        <end position="338"/>
    </location>
</feature>
<evidence type="ECO:0000256" key="1">
    <source>
        <dbReference type="ARBA" id="ARBA00022737"/>
    </source>
</evidence>
<evidence type="ECO:0000313" key="4">
    <source>
        <dbReference type="Proteomes" id="UP000838763"/>
    </source>
</evidence>
<evidence type="ECO:0000259" key="2">
    <source>
        <dbReference type="Pfam" id="PF24883"/>
    </source>
</evidence>
<reference evidence="3" key="1">
    <citation type="submission" date="2022-11" db="EMBL/GenBank/DDBJ databases">
        <authorList>
            <person name="Scott C."/>
            <person name="Bruce N."/>
        </authorList>
    </citation>
    <scope>NUCLEOTIDE SEQUENCE</scope>
</reference>
<dbReference type="PANTHER" id="PTHR10039:SF14">
    <property type="entry name" value="NACHT DOMAIN-CONTAINING PROTEIN"/>
    <property type="match status" value="1"/>
</dbReference>
<organism evidence="3 4">
    <name type="scientific">Parascedosporium putredinis</name>
    <dbReference type="NCBI Taxonomy" id="1442378"/>
    <lineage>
        <taxon>Eukaryota</taxon>
        <taxon>Fungi</taxon>
        <taxon>Dikarya</taxon>
        <taxon>Ascomycota</taxon>
        <taxon>Pezizomycotina</taxon>
        <taxon>Sordariomycetes</taxon>
        <taxon>Hypocreomycetidae</taxon>
        <taxon>Microascales</taxon>
        <taxon>Microascaceae</taxon>
        <taxon>Parascedosporium</taxon>
    </lineage>
</organism>
<gene>
    <name evidence="3" type="ORF">PPNO1_LOCUS9299</name>
</gene>
<protein>
    <recommendedName>
        <fullName evidence="2">Nephrocystin 3-like N-terminal domain-containing protein</fullName>
    </recommendedName>
</protein>
<keyword evidence="4" id="KW-1185">Reference proteome</keyword>
<dbReference type="AlphaFoldDB" id="A0A9P1HBV6"/>
<dbReference type="PANTHER" id="PTHR10039">
    <property type="entry name" value="AMELOGENIN"/>
    <property type="match status" value="1"/>
</dbReference>
<dbReference type="Gene3D" id="3.40.50.300">
    <property type="entry name" value="P-loop containing nucleotide triphosphate hydrolases"/>
    <property type="match status" value="1"/>
</dbReference>
<dbReference type="Pfam" id="PF24883">
    <property type="entry name" value="NPHP3_N"/>
    <property type="match status" value="1"/>
</dbReference>
<accession>A0A9P1HBV6</accession>
<evidence type="ECO:0000313" key="3">
    <source>
        <dbReference type="EMBL" id="CAI4219752.1"/>
    </source>
</evidence>
<dbReference type="EMBL" id="CALLCH030000020">
    <property type="protein sequence ID" value="CAI4219752.1"/>
    <property type="molecule type" value="Genomic_DNA"/>
</dbReference>
<dbReference type="InterPro" id="IPR056884">
    <property type="entry name" value="NPHP3-like_N"/>
</dbReference>
<dbReference type="Proteomes" id="UP000838763">
    <property type="component" value="Unassembled WGS sequence"/>
</dbReference>
<sequence length="347" mass="39746">MNPPTNQARSEIETAIREFKAALSNNELYNKILETKTVDQVYDALEDLQEKQAANNALGHLAKVSPYLDRLREYSGVLDTFAQVEPDILCLLWGPIKLLLQFASVLKQVHPRILALIFQDLLDFYSIALEFFKGSHWKLMYEALWPKKRAKIRVAVSNLERHCSQLRNRVQLEHLHDEANARTRAFEHFEKSEKANQRAEYRRIRESFSPKEYYADLERLGSLVCKGTDHWLEKDEDFLGWLQPSQTTGQIIWLQGIPGAGKTFLSSMVVRRALSVAPTLFAFLSHKLSTSTTARSITHSLLFQLCDNIEDLQEILCEEETQKLKLDLTAIVSVFGKLLRISGPSSL</sequence>
<dbReference type="SUPFAM" id="SSF52540">
    <property type="entry name" value="P-loop containing nucleoside triphosphate hydrolases"/>
    <property type="match status" value="1"/>
</dbReference>
<comment type="caution">
    <text evidence="3">The sequence shown here is derived from an EMBL/GenBank/DDBJ whole genome shotgun (WGS) entry which is preliminary data.</text>
</comment>
<keyword evidence="1" id="KW-0677">Repeat</keyword>
<name>A0A9P1HBV6_9PEZI</name>
<dbReference type="OrthoDB" id="21416at2759"/>